<evidence type="ECO:0000313" key="1">
    <source>
        <dbReference type="EMBL" id="SIN82749.1"/>
    </source>
</evidence>
<name>A0A1N6EIB8_9FLAO</name>
<dbReference type="STRING" id="59733.SAMN05421769_0399"/>
<accession>A0A1N6EIB8</accession>
<reference evidence="2" key="1">
    <citation type="submission" date="2016-12" db="EMBL/GenBank/DDBJ databases">
        <authorList>
            <person name="Varghese N."/>
            <person name="Submissions S."/>
        </authorList>
    </citation>
    <scope>NUCLEOTIDE SEQUENCE [LARGE SCALE GENOMIC DNA]</scope>
    <source>
        <strain evidence="2">DSM 16779</strain>
    </source>
</reference>
<sequence>MKPHILKALFSDANDIILSYKKKQNNFISDGTFVNNVFISISLLIFAEEY</sequence>
<dbReference type="EMBL" id="FSRQ01000001">
    <property type="protein sequence ID" value="SIN82749.1"/>
    <property type="molecule type" value="Genomic_DNA"/>
</dbReference>
<dbReference type="Proteomes" id="UP000184782">
    <property type="component" value="Unassembled WGS sequence"/>
</dbReference>
<protein>
    <submittedName>
        <fullName evidence="1">Uncharacterized protein</fullName>
    </submittedName>
</protein>
<gene>
    <name evidence="1" type="ORF">SAMN05421769_0399</name>
</gene>
<proteinExistence type="predicted"/>
<dbReference type="RefSeq" id="WP_159437579.1">
    <property type="nucleotide sequence ID" value="NZ_FSRQ01000001.1"/>
</dbReference>
<organism evidence="1 2">
    <name type="scientific">Chryseobacterium scophthalmum</name>
    <dbReference type="NCBI Taxonomy" id="59733"/>
    <lineage>
        <taxon>Bacteria</taxon>
        <taxon>Pseudomonadati</taxon>
        <taxon>Bacteroidota</taxon>
        <taxon>Flavobacteriia</taxon>
        <taxon>Flavobacteriales</taxon>
        <taxon>Weeksellaceae</taxon>
        <taxon>Chryseobacterium group</taxon>
        <taxon>Chryseobacterium</taxon>
    </lineage>
</organism>
<dbReference type="AlphaFoldDB" id="A0A1N6EIB8"/>
<evidence type="ECO:0000313" key="2">
    <source>
        <dbReference type="Proteomes" id="UP000184782"/>
    </source>
</evidence>
<keyword evidence="2" id="KW-1185">Reference proteome</keyword>